<accession>A0ABV8CH33</accession>
<organism evidence="10 11">
    <name type="scientific">Legionella dresdenensis</name>
    <dbReference type="NCBI Taxonomy" id="450200"/>
    <lineage>
        <taxon>Bacteria</taxon>
        <taxon>Pseudomonadati</taxon>
        <taxon>Pseudomonadota</taxon>
        <taxon>Gammaproteobacteria</taxon>
        <taxon>Legionellales</taxon>
        <taxon>Legionellaceae</taxon>
        <taxon>Legionella</taxon>
    </lineage>
</organism>
<dbReference type="Proteomes" id="UP001595758">
    <property type="component" value="Unassembled WGS sequence"/>
</dbReference>
<feature type="domain" description="Mechanosensitive ion channel MscS" evidence="8">
    <location>
        <begin position="95"/>
        <end position="159"/>
    </location>
</feature>
<keyword evidence="11" id="KW-1185">Reference proteome</keyword>
<comment type="caution">
    <text evidence="7">Lacks conserved residue(s) required for the propagation of feature annotation.</text>
</comment>
<gene>
    <name evidence="10" type="ORF">ACFORL_10880</name>
</gene>
<feature type="transmembrane region" description="Helical" evidence="7">
    <location>
        <begin position="46"/>
        <end position="67"/>
    </location>
</feature>
<comment type="subcellular location">
    <subcellularLocation>
        <location evidence="7">Cell inner membrane</location>
        <topology evidence="7">Multi-pass membrane protein</topology>
    </subcellularLocation>
    <subcellularLocation>
        <location evidence="1">Cell membrane</location>
        <topology evidence="1">Multi-pass membrane protein</topology>
    </subcellularLocation>
</comment>
<dbReference type="SUPFAM" id="SSF82689">
    <property type="entry name" value="Mechanosensitive channel protein MscS (YggB), C-terminal domain"/>
    <property type="match status" value="1"/>
</dbReference>
<dbReference type="EMBL" id="JBHSAB010000024">
    <property type="protein sequence ID" value="MFC3909573.1"/>
    <property type="molecule type" value="Genomic_DNA"/>
</dbReference>
<reference evidence="11" key="1">
    <citation type="journal article" date="2019" name="Int. J. Syst. Evol. Microbiol.">
        <title>The Global Catalogue of Microorganisms (GCM) 10K type strain sequencing project: providing services to taxonomists for standard genome sequencing and annotation.</title>
        <authorList>
            <consortium name="The Broad Institute Genomics Platform"/>
            <consortium name="The Broad Institute Genome Sequencing Center for Infectious Disease"/>
            <person name="Wu L."/>
            <person name="Ma J."/>
        </authorList>
    </citation>
    <scope>NUCLEOTIDE SEQUENCE [LARGE SCALE GENOMIC DNA]</scope>
    <source>
        <strain evidence="11">CCUG 59858</strain>
    </source>
</reference>
<sequence length="258" mass="28609">MSFFHTAKFINILYALGLFLVGYVFAQRFSRLLERTMANRFSPHHVMLISRFVFYITLLLFIIAGLQQLGFNLSVLLGAAGVFTVAISFASQTAASNLVSGIFMLFERPFQIGDNIEVKGISGIVDSIDLLSTKIKTSDNRLVRIPNEAMMKADITNLSYFTTRRIDLKIPVAYNADLITVKNLLFNTTTNCPGVLAEPKPSVTVNNITDSAVELLVSAWADTKDSSTIKNNLQETIKISLEQESVPMPCSQMVIKQV</sequence>
<dbReference type="InterPro" id="IPR023408">
    <property type="entry name" value="MscS_beta-dom_sf"/>
</dbReference>
<evidence type="ECO:0000256" key="5">
    <source>
        <dbReference type="ARBA" id="ARBA00022989"/>
    </source>
</evidence>
<comment type="similarity">
    <text evidence="2 7">Belongs to the MscS (TC 1.A.23) family.</text>
</comment>
<dbReference type="InterPro" id="IPR006685">
    <property type="entry name" value="MscS_channel_2nd"/>
</dbReference>
<feature type="domain" description="Mechanosensitive ion channel MscS C-terminal" evidence="9">
    <location>
        <begin position="167"/>
        <end position="244"/>
    </location>
</feature>
<dbReference type="PANTHER" id="PTHR30221">
    <property type="entry name" value="SMALL-CONDUCTANCE MECHANOSENSITIVE CHANNEL"/>
    <property type="match status" value="1"/>
</dbReference>
<comment type="subunit">
    <text evidence="7">Homoheptamer.</text>
</comment>
<keyword evidence="5 7" id="KW-1133">Transmembrane helix</keyword>
<proteinExistence type="inferred from homology"/>
<feature type="transmembrane region" description="Helical" evidence="7">
    <location>
        <begin position="73"/>
        <end position="106"/>
    </location>
</feature>
<dbReference type="Pfam" id="PF21082">
    <property type="entry name" value="MS_channel_3rd"/>
    <property type="match status" value="1"/>
</dbReference>
<dbReference type="Gene3D" id="3.30.70.100">
    <property type="match status" value="1"/>
</dbReference>
<dbReference type="InterPro" id="IPR011066">
    <property type="entry name" value="MscS_channel_C_sf"/>
</dbReference>
<evidence type="ECO:0000313" key="11">
    <source>
        <dbReference type="Proteomes" id="UP001595758"/>
    </source>
</evidence>
<evidence type="ECO:0000256" key="4">
    <source>
        <dbReference type="ARBA" id="ARBA00022692"/>
    </source>
</evidence>
<evidence type="ECO:0000259" key="9">
    <source>
        <dbReference type="Pfam" id="PF21082"/>
    </source>
</evidence>
<evidence type="ECO:0000256" key="6">
    <source>
        <dbReference type="ARBA" id="ARBA00023136"/>
    </source>
</evidence>
<evidence type="ECO:0000256" key="2">
    <source>
        <dbReference type="ARBA" id="ARBA00008017"/>
    </source>
</evidence>
<keyword evidence="3" id="KW-1003">Cell membrane</keyword>
<comment type="function">
    <text evidence="7">Mechanosensitive channel that participates in the regulation of osmotic pressure changes within the cell, opening in response to stretch forces in the membrane lipid bilayer, without the need for other proteins. Contributes to normal resistance to hypoosmotic shock. Forms an ion channel of 1.0 nanosiemens conductance with a slight preference for anions.</text>
</comment>
<evidence type="ECO:0000313" key="10">
    <source>
        <dbReference type="EMBL" id="MFC3909573.1"/>
    </source>
</evidence>
<evidence type="ECO:0000259" key="8">
    <source>
        <dbReference type="Pfam" id="PF00924"/>
    </source>
</evidence>
<comment type="caution">
    <text evidence="10">The sequence shown here is derived from an EMBL/GenBank/DDBJ whole genome shotgun (WGS) entry which is preliminary data.</text>
</comment>
<dbReference type="InterPro" id="IPR049278">
    <property type="entry name" value="MS_channel_C"/>
</dbReference>
<keyword evidence="7" id="KW-0407">Ion channel</keyword>
<dbReference type="RefSeq" id="WP_382343913.1">
    <property type="nucleotide sequence ID" value="NZ_JBHSAB010000024.1"/>
</dbReference>
<evidence type="ECO:0000256" key="1">
    <source>
        <dbReference type="ARBA" id="ARBA00004651"/>
    </source>
</evidence>
<dbReference type="Gene3D" id="2.30.30.60">
    <property type="match status" value="1"/>
</dbReference>
<keyword evidence="7" id="KW-0406">Ion transport</keyword>
<evidence type="ECO:0000256" key="3">
    <source>
        <dbReference type="ARBA" id="ARBA00022475"/>
    </source>
</evidence>
<keyword evidence="6 7" id="KW-0472">Membrane</keyword>
<keyword evidence="7" id="KW-0997">Cell inner membrane</keyword>
<dbReference type="Gene3D" id="1.10.287.1260">
    <property type="match status" value="1"/>
</dbReference>
<keyword evidence="7" id="KW-0813">Transport</keyword>
<dbReference type="Pfam" id="PF00924">
    <property type="entry name" value="MS_channel_2nd"/>
    <property type="match status" value="1"/>
</dbReference>
<protein>
    <recommendedName>
        <fullName evidence="7">Small-conductance mechanosensitive channel</fullName>
    </recommendedName>
</protein>
<dbReference type="InterPro" id="IPR011014">
    <property type="entry name" value="MscS_channel_TM-2"/>
</dbReference>
<keyword evidence="4 7" id="KW-0812">Transmembrane</keyword>
<dbReference type="SUPFAM" id="SSF50182">
    <property type="entry name" value="Sm-like ribonucleoproteins"/>
    <property type="match status" value="1"/>
</dbReference>
<dbReference type="PANTHER" id="PTHR30221:SF20">
    <property type="entry name" value="SMALL-CONDUCTANCE MECHANOSENSITIVE CHANNEL"/>
    <property type="match status" value="1"/>
</dbReference>
<dbReference type="SUPFAM" id="SSF82861">
    <property type="entry name" value="Mechanosensitive channel protein MscS (YggB), transmembrane region"/>
    <property type="match status" value="1"/>
</dbReference>
<dbReference type="InterPro" id="IPR010920">
    <property type="entry name" value="LSM_dom_sf"/>
</dbReference>
<dbReference type="InterPro" id="IPR045275">
    <property type="entry name" value="MscS_archaea/bacteria_type"/>
</dbReference>
<feature type="transmembrane region" description="Helical" evidence="7">
    <location>
        <begin position="6"/>
        <end position="26"/>
    </location>
</feature>
<evidence type="ECO:0000256" key="7">
    <source>
        <dbReference type="RuleBase" id="RU369025"/>
    </source>
</evidence>
<name>A0ABV8CH33_9GAMM</name>